<dbReference type="PANTHER" id="PTHR35848">
    <property type="entry name" value="OXALATE-BINDING PROTEIN"/>
    <property type="match status" value="1"/>
</dbReference>
<feature type="binding site" evidence="3">
    <location>
        <position position="339"/>
    </location>
    <ligand>
        <name>Mn(2+)</name>
        <dbReference type="ChEBI" id="CHEBI:29035"/>
        <label>2</label>
    </ligand>
</feature>
<evidence type="ECO:0000256" key="3">
    <source>
        <dbReference type="PIRSR" id="PIRSR617774-2"/>
    </source>
</evidence>
<dbReference type="OrthoDB" id="10263073at2759"/>
<feature type="domain" description="Cupin type-1" evidence="5">
    <location>
        <begin position="109"/>
        <end position="252"/>
    </location>
</feature>
<evidence type="ECO:0000256" key="4">
    <source>
        <dbReference type="SAM" id="SignalP"/>
    </source>
</evidence>
<dbReference type="Pfam" id="PF00190">
    <property type="entry name" value="Cupin_1"/>
    <property type="match status" value="2"/>
</dbReference>
<name>K5V5C5_PHACS</name>
<feature type="binding site" evidence="3">
    <location>
        <position position="152"/>
    </location>
    <ligand>
        <name>Mn(2+)</name>
        <dbReference type="ChEBI" id="CHEBI:29035"/>
        <label>1</label>
    </ligand>
</feature>
<dbReference type="KEGG" id="pco:PHACADRAFT_139167"/>
<dbReference type="Proteomes" id="UP000008370">
    <property type="component" value="Unassembled WGS sequence"/>
</dbReference>
<dbReference type="GeneID" id="18908449"/>
<dbReference type="NCBIfam" id="TIGR03404">
    <property type="entry name" value="bicupin_oxalic"/>
    <property type="match status" value="1"/>
</dbReference>
<dbReference type="InterPro" id="IPR017774">
    <property type="entry name" value="Bicupin_oxalate_deCO2ase/Oxase"/>
</dbReference>
<feature type="binding site" evidence="3">
    <location>
        <position position="197"/>
    </location>
    <ligand>
        <name>Mn(2+)</name>
        <dbReference type="ChEBI" id="CHEBI:29035"/>
        <label>1</label>
    </ligand>
</feature>
<evidence type="ECO:0000256" key="1">
    <source>
        <dbReference type="ARBA" id="ARBA00022723"/>
    </source>
</evidence>
<dbReference type="SUPFAM" id="SSF51182">
    <property type="entry name" value="RmlC-like cupins"/>
    <property type="match status" value="1"/>
</dbReference>
<gene>
    <name evidence="6" type="ORF">PHACADRAFT_139167</name>
</gene>
<dbReference type="EMBL" id="JH930470">
    <property type="protein sequence ID" value="EKM57826.1"/>
    <property type="molecule type" value="Genomic_DNA"/>
</dbReference>
<dbReference type="InterPro" id="IPR051610">
    <property type="entry name" value="GPI/OXD"/>
</dbReference>
<feature type="chain" id="PRO_5003884526" description="Cupin type-1 domain-containing protein" evidence="4">
    <location>
        <begin position="23"/>
        <end position="444"/>
    </location>
</feature>
<feature type="binding site" evidence="3">
    <location>
        <position position="158"/>
    </location>
    <ligand>
        <name>Mn(2+)</name>
        <dbReference type="ChEBI" id="CHEBI:29035"/>
        <label>1</label>
    </ligand>
</feature>
<feature type="binding site" evidence="3">
    <location>
        <position position="334"/>
    </location>
    <ligand>
        <name>Mn(2+)</name>
        <dbReference type="ChEBI" id="CHEBI:29035"/>
        <label>2</label>
    </ligand>
</feature>
<keyword evidence="1 3" id="KW-0479">Metal-binding</keyword>
<dbReference type="CDD" id="cd20304">
    <property type="entry name" value="cupin_OxDC_N"/>
    <property type="match status" value="1"/>
</dbReference>
<comment type="cofactor">
    <cofactor evidence="3">
        <name>Mn(2+)</name>
        <dbReference type="ChEBI" id="CHEBI:29035"/>
    </cofactor>
    <text evidence="3">Binds 2 manganese ions per subunit.</text>
</comment>
<dbReference type="GO" id="GO:0033609">
    <property type="term" value="P:oxalate metabolic process"/>
    <property type="evidence" value="ECO:0007669"/>
    <property type="project" value="InterPro"/>
</dbReference>
<keyword evidence="3" id="KW-0464">Manganese</keyword>
<evidence type="ECO:0000256" key="2">
    <source>
        <dbReference type="PIRSR" id="PIRSR617774-1"/>
    </source>
</evidence>
<dbReference type="InParanoid" id="K5V5C5"/>
<dbReference type="GO" id="GO:0046872">
    <property type="term" value="F:metal ion binding"/>
    <property type="evidence" value="ECO:0007669"/>
    <property type="project" value="UniProtKB-KW"/>
</dbReference>
<evidence type="ECO:0000313" key="7">
    <source>
        <dbReference type="Proteomes" id="UP000008370"/>
    </source>
</evidence>
<feature type="domain" description="Cupin type-1" evidence="5">
    <location>
        <begin position="287"/>
        <end position="430"/>
    </location>
</feature>
<proteinExistence type="predicted"/>
<protein>
    <recommendedName>
        <fullName evidence="5">Cupin type-1 domain-containing protein</fullName>
    </recommendedName>
</protein>
<dbReference type="InterPro" id="IPR006045">
    <property type="entry name" value="Cupin_1"/>
</dbReference>
<feature type="binding site" evidence="3">
    <location>
        <position position="154"/>
    </location>
    <ligand>
        <name>Mn(2+)</name>
        <dbReference type="ChEBI" id="CHEBI:29035"/>
        <label>1</label>
    </ligand>
</feature>
<sequence length="444" mass="47825">MCHMKLAQAFLANLVLAGTAIAAPAGSSVASALAAGSTFPYAPEIPNHVLWSPSAGIDPQPVRDGLGASPVLGPQNVPVDLQNPDLLAPPSTDAGSVQVPVSGNAKWPFSLSHNRLQTGGWARQENMKIMPIATEMAGVNMRLEAGAIRELHWHTTAEWAYVLKGGMNVAIVNSEGQNYYDTISQGDLWYFPPGVPHVLQATADLPEGAEFLLVFDSGEFSEDSTFSITDWLSHVPKEVIAKNFQLSVEDFAQLPGKELYIFPSDPLSKDTVAPKSAAGVAPLPYTFRASQLTPTPLAGGSVKIIDSSNFKISQTIAAAEVTVEPGAIRELHWHPSEDEWSYFLCGTGRITLFASSGNAQTFNFQPGDIGYVPASYGHYVENTGNTTLRFLEIFKSGTYKFEDVSLGQWLALIPPELVKAHLQVNDEVIAKLNTTKVTVTAPRH</sequence>
<feature type="signal peptide" evidence="4">
    <location>
        <begin position="1"/>
        <end position="22"/>
    </location>
</feature>
<dbReference type="AlphaFoldDB" id="K5V5C5"/>
<evidence type="ECO:0000313" key="6">
    <source>
        <dbReference type="EMBL" id="EKM57826.1"/>
    </source>
</evidence>
<feature type="binding site" evidence="3">
    <location>
        <position position="378"/>
    </location>
    <ligand>
        <name>Mn(2+)</name>
        <dbReference type="ChEBI" id="CHEBI:29035"/>
        <label>2</label>
    </ligand>
</feature>
<reference evidence="6 7" key="1">
    <citation type="journal article" date="2012" name="BMC Genomics">
        <title>Comparative genomics of the white-rot fungi, Phanerochaete carnosa and P. chrysosporium, to elucidate the genetic basis of the distinct wood types they colonize.</title>
        <authorList>
            <person name="Suzuki H."/>
            <person name="MacDonald J."/>
            <person name="Syed K."/>
            <person name="Salamov A."/>
            <person name="Hori C."/>
            <person name="Aerts A."/>
            <person name="Henrissat B."/>
            <person name="Wiebenga A."/>
            <person name="vanKuyk P.A."/>
            <person name="Barry K."/>
            <person name="Lindquist E."/>
            <person name="LaButti K."/>
            <person name="Lapidus A."/>
            <person name="Lucas S."/>
            <person name="Coutinho P."/>
            <person name="Gong Y."/>
            <person name="Samejima M."/>
            <person name="Mahadevan R."/>
            <person name="Abou-Zaid M."/>
            <person name="de Vries R.P."/>
            <person name="Igarashi K."/>
            <person name="Yadav J.S."/>
            <person name="Grigoriev I.V."/>
            <person name="Master E.R."/>
        </authorList>
    </citation>
    <scope>NUCLEOTIDE SEQUENCE [LARGE SCALE GENOMIC DNA]</scope>
    <source>
        <strain evidence="6 7">HHB-10118-sp</strain>
    </source>
</reference>
<evidence type="ECO:0000259" key="5">
    <source>
        <dbReference type="SMART" id="SM00835"/>
    </source>
</evidence>
<dbReference type="Gene3D" id="2.60.120.10">
    <property type="entry name" value="Jelly Rolls"/>
    <property type="match status" value="2"/>
</dbReference>
<keyword evidence="4" id="KW-0732">Signal</keyword>
<feature type="binding site" evidence="3">
    <location>
        <position position="332"/>
    </location>
    <ligand>
        <name>Mn(2+)</name>
        <dbReference type="ChEBI" id="CHEBI:29035"/>
        <label>2</label>
    </ligand>
</feature>
<dbReference type="InterPro" id="IPR011051">
    <property type="entry name" value="RmlC_Cupin_sf"/>
</dbReference>
<dbReference type="CDD" id="cd20305">
    <property type="entry name" value="cupin_OxDC_C"/>
    <property type="match status" value="1"/>
</dbReference>
<dbReference type="PANTHER" id="PTHR35848:SF9">
    <property type="entry name" value="SLL1358 PROTEIN"/>
    <property type="match status" value="1"/>
</dbReference>
<dbReference type="HOGENOM" id="CLU_030515_2_0_1"/>
<accession>K5V5C5</accession>
<dbReference type="SMART" id="SM00835">
    <property type="entry name" value="Cupin_1"/>
    <property type="match status" value="2"/>
</dbReference>
<feature type="active site" description="Proton donor" evidence="2">
    <location>
        <position position="392"/>
    </location>
</feature>
<organism evidence="6 7">
    <name type="scientific">Phanerochaete carnosa (strain HHB-10118-sp)</name>
    <name type="common">White-rot fungus</name>
    <name type="synonym">Peniophora carnosa</name>
    <dbReference type="NCBI Taxonomy" id="650164"/>
    <lineage>
        <taxon>Eukaryota</taxon>
        <taxon>Fungi</taxon>
        <taxon>Dikarya</taxon>
        <taxon>Basidiomycota</taxon>
        <taxon>Agaricomycotina</taxon>
        <taxon>Agaricomycetes</taxon>
        <taxon>Polyporales</taxon>
        <taxon>Phanerochaetaceae</taxon>
        <taxon>Phanerochaete</taxon>
    </lineage>
</organism>
<keyword evidence="7" id="KW-1185">Reference proteome</keyword>
<dbReference type="InterPro" id="IPR014710">
    <property type="entry name" value="RmlC-like_jellyroll"/>
</dbReference>
<dbReference type="RefSeq" id="XP_007393170.1">
    <property type="nucleotide sequence ID" value="XM_007393108.1"/>
</dbReference>